<protein>
    <recommendedName>
        <fullName evidence="4">Apple domain-containing protein</fullName>
    </recommendedName>
</protein>
<reference evidence="5" key="2">
    <citation type="journal article" date="2018" name="Nat. Commun.">
        <title>Tailed giant Tupanvirus possesses the most complete translational apparatus of the known virosphere.</title>
        <authorList>
            <person name="Abrahao J."/>
            <person name="Silva L."/>
            <person name="Silva L.S."/>
            <person name="Khalil J.Y.B."/>
            <person name="Rodrigues R."/>
            <person name="Arantes T."/>
            <person name="Assis F."/>
            <person name="Boratto P."/>
            <person name="Andrade M."/>
            <person name="Kroon E.G."/>
            <person name="Ribeiro B."/>
            <person name="Bergier I."/>
            <person name="Seligmann H."/>
            <person name="Ghigo E."/>
            <person name="Colson P."/>
            <person name="Levasseur A."/>
            <person name="Kroemer G."/>
            <person name="Raoult D."/>
            <person name="La Scola B."/>
        </authorList>
    </citation>
    <scope>NUCLEOTIDE SEQUENCE [LARGE SCALE GENOMIC DNA]</scope>
    <source>
        <strain evidence="5">Soda lake</strain>
    </source>
</reference>
<dbReference type="InterPro" id="IPR000177">
    <property type="entry name" value="Apple"/>
</dbReference>
<dbReference type="GO" id="GO:0005576">
    <property type="term" value="C:extracellular region"/>
    <property type="evidence" value="ECO:0007669"/>
    <property type="project" value="InterPro"/>
</dbReference>
<proteinExistence type="predicted"/>
<sequence length="464" mass="51547">MSNLAEFNRYSTYESDTDYPGDAFSSSYIANPEECQLLCIQQPNCSVWTYNTTNKECMLKSTIPPKHNNLFMVSGVISGANNNDNRNNDILFSDAPVTNNRFNNTIDNKPLLINDNPFYVSGVPVGNNNSVSTISTDTTVPYNGTPNYQQNIDMHINGDTLPQQQVLRPNGWVSQQQQTQHLIPQPYGPNRRSTYLAQTNCPGSNINSTRVPNVNNCQNLCIRDDNCKMWSFNNLNQQCFLKNQVRPCKPNSNYTSGRIIDNKPPQPHPYPLPIPYPYPLPTPQPSPRPHPSPSPMPSPMPSPQYSPSPMPAPHPSPSPMPSPMPSPHPSPSPMPSPMPAPQSSPSPMPAPQSSPSPMPPQTLRISTTLNGVSFPWQAGNRHVYAKNVDECKDTCVRDTKCGKWSYTPQGFGPSCTLEESRPHTIYHNPSAQSGEIYLQRPYPDIIKSNQYPGSNQPTQTWSLA</sequence>
<name>A0A6N1NNL7_9VIRU</name>
<dbReference type="Pfam" id="PF14295">
    <property type="entry name" value="PAN_4"/>
    <property type="match status" value="2"/>
</dbReference>
<feature type="region of interest" description="Disordered" evidence="3">
    <location>
        <begin position="252"/>
        <end position="365"/>
    </location>
</feature>
<evidence type="ECO:0000313" key="5">
    <source>
        <dbReference type="EMBL" id="QKU35929.1"/>
    </source>
</evidence>
<dbReference type="PANTHER" id="PTHR33946:SF4">
    <property type="entry name" value="COAGULATION FACTOR XI"/>
    <property type="match status" value="1"/>
</dbReference>
<dbReference type="SMART" id="SM00223">
    <property type="entry name" value="APPLE"/>
    <property type="match status" value="2"/>
</dbReference>
<dbReference type="InterPro" id="IPR003609">
    <property type="entry name" value="Pan_app"/>
</dbReference>
<dbReference type="Gene3D" id="3.50.4.10">
    <property type="entry name" value="Hepatocyte Growth Factor"/>
    <property type="match status" value="3"/>
</dbReference>
<dbReference type="RefSeq" id="YP_010782613.1">
    <property type="nucleotide sequence ID" value="NC_075039.1"/>
</dbReference>
<reference evidence="5" key="1">
    <citation type="submission" date="2017-01" db="EMBL/GenBank/DDBJ databases">
        <authorList>
            <person name="Assis F.L."/>
            <person name="Abrahao J.S."/>
            <person name="Silva L."/>
            <person name="Khalil J.B."/>
            <person name="Rodrigues R."/>
            <person name="Silva L.S."/>
            <person name="Arantes T."/>
            <person name="Boratto P."/>
            <person name="Andrade M."/>
            <person name="Kroon E.G."/>
            <person name="Ribeiro B."/>
            <person name="Bergier I."/>
            <person name="Seligmann H."/>
            <person name="Ghigo E."/>
            <person name="Colson P."/>
            <person name="Levasseur A."/>
            <person name="Raoult D."/>
            <person name="Scola B.L."/>
        </authorList>
    </citation>
    <scope>NUCLEOTIDE SEQUENCE</scope>
    <source>
        <strain evidence="5">Soda lake</strain>
    </source>
</reference>
<dbReference type="Pfam" id="PF00024">
    <property type="entry name" value="PAN_1"/>
    <property type="match status" value="1"/>
</dbReference>
<dbReference type="CDD" id="cd01100">
    <property type="entry name" value="APPLE_Factor_XI_like"/>
    <property type="match status" value="1"/>
</dbReference>
<feature type="compositionally biased region" description="Pro residues" evidence="3">
    <location>
        <begin position="264"/>
        <end position="360"/>
    </location>
</feature>
<dbReference type="EMBL" id="KY523104">
    <property type="protein sequence ID" value="QKU35929.1"/>
    <property type="molecule type" value="Genomic_DNA"/>
</dbReference>
<dbReference type="GO" id="GO:0006508">
    <property type="term" value="P:proteolysis"/>
    <property type="evidence" value="ECO:0007669"/>
    <property type="project" value="InterPro"/>
</dbReference>
<accession>A0A6N1NNL7</accession>
<evidence type="ECO:0000256" key="2">
    <source>
        <dbReference type="ARBA" id="ARBA00023157"/>
    </source>
</evidence>
<organism evidence="5">
    <name type="scientific">Tupanvirus soda lake</name>
    <dbReference type="NCBI Taxonomy" id="2126985"/>
    <lineage>
        <taxon>Viruses</taxon>
        <taxon>Varidnaviria</taxon>
        <taxon>Bamfordvirae</taxon>
        <taxon>Nucleocytoviricota</taxon>
        <taxon>Megaviricetes</taxon>
        <taxon>Imitervirales</taxon>
        <taxon>Mimiviridae</taxon>
        <taxon>Megamimivirinae</taxon>
        <taxon>Tupanvirus</taxon>
        <taxon>Tupanvirus salinum</taxon>
    </lineage>
</organism>
<evidence type="ECO:0000256" key="1">
    <source>
        <dbReference type="ARBA" id="ARBA00022737"/>
    </source>
</evidence>
<dbReference type="KEGG" id="vg:80519377"/>
<dbReference type="GeneID" id="80519377"/>
<keyword evidence="2" id="KW-1015">Disulfide bond</keyword>
<feature type="domain" description="Apple" evidence="4">
    <location>
        <begin position="13"/>
        <end position="79"/>
    </location>
</feature>
<dbReference type="PANTHER" id="PTHR33946">
    <property type="match status" value="1"/>
</dbReference>
<evidence type="ECO:0000256" key="3">
    <source>
        <dbReference type="SAM" id="MobiDB-lite"/>
    </source>
</evidence>
<dbReference type="SUPFAM" id="SSF57414">
    <property type="entry name" value="Hairpin loop containing domain-like"/>
    <property type="match status" value="2"/>
</dbReference>
<evidence type="ECO:0000259" key="4">
    <source>
        <dbReference type="SMART" id="SM00223"/>
    </source>
</evidence>
<feature type="domain" description="Apple" evidence="4">
    <location>
        <begin position="195"/>
        <end position="257"/>
    </location>
</feature>
<keyword evidence="1" id="KW-0677">Repeat</keyword>